<feature type="transmembrane region" description="Helical" evidence="1">
    <location>
        <begin position="824"/>
        <end position="847"/>
    </location>
</feature>
<feature type="transmembrane region" description="Helical" evidence="1">
    <location>
        <begin position="668"/>
        <end position="691"/>
    </location>
</feature>
<reference evidence="3" key="1">
    <citation type="submission" date="2021-02" db="EMBL/GenBank/DDBJ databases">
        <authorList>
            <person name="Dougan E. K."/>
            <person name="Rhodes N."/>
            <person name="Thang M."/>
            <person name="Chan C."/>
        </authorList>
    </citation>
    <scope>NUCLEOTIDE SEQUENCE</scope>
</reference>
<protein>
    <submittedName>
        <fullName evidence="3">Uncharacterized protein</fullName>
    </submittedName>
</protein>
<organism evidence="3 4">
    <name type="scientific">Polarella glacialis</name>
    <name type="common">Dinoflagellate</name>
    <dbReference type="NCBI Taxonomy" id="89957"/>
    <lineage>
        <taxon>Eukaryota</taxon>
        <taxon>Sar</taxon>
        <taxon>Alveolata</taxon>
        <taxon>Dinophyceae</taxon>
        <taxon>Suessiales</taxon>
        <taxon>Suessiaceae</taxon>
        <taxon>Polarella</taxon>
    </lineage>
</organism>
<dbReference type="OMA" id="FKANQMS"/>
<feature type="signal peptide" evidence="2">
    <location>
        <begin position="1"/>
        <end position="20"/>
    </location>
</feature>
<dbReference type="Proteomes" id="UP000654075">
    <property type="component" value="Unassembled WGS sequence"/>
</dbReference>
<feature type="transmembrane region" description="Helical" evidence="1">
    <location>
        <begin position="314"/>
        <end position="333"/>
    </location>
</feature>
<evidence type="ECO:0000313" key="3">
    <source>
        <dbReference type="EMBL" id="CAE8604853.1"/>
    </source>
</evidence>
<dbReference type="EMBL" id="CAJNNV010017026">
    <property type="protein sequence ID" value="CAE8604853.1"/>
    <property type="molecule type" value="Genomic_DNA"/>
</dbReference>
<evidence type="ECO:0000256" key="2">
    <source>
        <dbReference type="SAM" id="SignalP"/>
    </source>
</evidence>
<gene>
    <name evidence="3" type="ORF">PGLA1383_LOCUS22997</name>
</gene>
<keyword evidence="2" id="KW-0732">Signal</keyword>
<feature type="transmembrane region" description="Helical" evidence="1">
    <location>
        <begin position="257"/>
        <end position="277"/>
    </location>
</feature>
<feature type="chain" id="PRO_5032977538" evidence="2">
    <location>
        <begin position="21"/>
        <end position="927"/>
    </location>
</feature>
<feature type="transmembrane region" description="Helical" evidence="1">
    <location>
        <begin position="526"/>
        <end position="546"/>
    </location>
</feature>
<sequence>MARLSTGALVVACLVMLAAGDEQCSAEIGDAKDRNLLQASVLAAKGAPKGGKPFTFDSEEGMVPSDTKFETDNRLCEADVFARAELCPEKCPYAAEMKDEFCHFRCVKKQECGLFNTVQNATIPDKKLKVCRHCEVEGCMTCVASKPGVKNEKIERCQQCMPGYLMTEEGECQMRGLWVFVVISAVAAVLVIGALVWYMNVASHPCVNQAGVEYGLACRARSMLMQPGTNEPYPLTTNLMTTNVAGPGTMALFRFEFAVLVWAITLLTVWFGFVIFVSSDLLTLGNRSAASPQILCAVIKWGHERQMELVWTKVSWLFFAYVFSFVGAICYGVQQTKMFANVTQTGDVLSRYVAILEGLPTMKGSVNVEDIVKTAVVQGTGVEVVGVSVAWDFHAKKHEVMLALEDEDSETPGGLPGGEPLQNGMCGLESAITSRVLGAWHIHLDEHGHESSEQQAVELLKSMETTSKAYVVFATEGARNQAVEAAKSRGLQMNGQACTMKADIYAPEGILWENFHVTDLHRGGRLFAASLNLFLACAAWTILLYIPYAYYMASFSYANGDEPGEFSEGIFVCLVVASQIGLFVVSSLGAKHAAFHNEDQTQKAYTVLYNAALILNLVMDIALQAVLSYLQMVGVGAHVADGRLMGSLTSIQEIFESYPIQKSVGKLLFKYCWPCTFLVPFLAEPFVAMWLPWMTAKMLIGANPKIKGENAEKAFELGEMEQGRYADIIFNVILVTCIPFISPAYIALTFGALIVSHLYIYGFDQFKSLRYVRKFNFSGPEVHWLGMQLFAIPCSILAVGLLFKANQMSGTNVVGSGYLQGYRLGAACLGVMVLHFVVHLSVLEFFVRGYGTSTDPGAKNTESYAITARACPATYFSTNPVHCLRSRYIFAHNPPQALYVPGKEYLMKANPSIGAYYFDGKAVQAAK</sequence>
<feature type="transmembrane region" description="Helical" evidence="1">
    <location>
        <begin position="177"/>
        <end position="198"/>
    </location>
</feature>
<accession>A0A813F388</accession>
<evidence type="ECO:0000256" key="1">
    <source>
        <dbReference type="SAM" id="Phobius"/>
    </source>
</evidence>
<name>A0A813F388_POLGL</name>
<dbReference type="AlphaFoldDB" id="A0A813F388"/>
<feature type="transmembrane region" description="Helical" evidence="1">
    <location>
        <begin position="782"/>
        <end position="803"/>
    </location>
</feature>
<proteinExistence type="predicted"/>
<comment type="caution">
    <text evidence="3">The sequence shown here is derived from an EMBL/GenBank/DDBJ whole genome shotgun (WGS) entry which is preliminary data.</text>
</comment>
<feature type="transmembrane region" description="Helical" evidence="1">
    <location>
        <begin position="607"/>
        <end position="627"/>
    </location>
</feature>
<dbReference type="OrthoDB" id="437634at2759"/>
<feature type="transmembrane region" description="Helical" evidence="1">
    <location>
        <begin position="729"/>
        <end position="762"/>
    </location>
</feature>
<keyword evidence="4" id="KW-1185">Reference proteome</keyword>
<keyword evidence="1" id="KW-0812">Transmembrane</keyword>
<feature type="transmembrane region" description="Helical" evidence="1">
    <location>
        <begin position="566"/>
        <end position="586"/>
    </location>
</feature>
<keyword evidence="1" id="KW-1133">Transmembrane helix</keyword>
<keyword evidence="1" id="KW-0472">Membrane</keyword>
<evidence type="ECO:0000313" key="4">
    <source>
        <dbReference type="Proteomes" id="UP000654075"/>
    </source>
</evidence>